<name>A0A067LTZ7_BOTB1</name>
<dbReference type="STRING" id="930990.A0A067LTZ7"/>
<reference evidence="2" key="1">
    <citation type="journal article" date="2014" name="Proc. Natl. Acad. Sci. U.S.A.">
        <title>Extensive sampling of basidiomycete genomes demonstrates inadequacy of the white-rot/brown-rot paradigm for wood decay fungi.</title>
        <authorList>
            <person name="Riley R."/>
            <person name="Salamov A.A."/>
            <person name="Brown D.W."/>
            <person name="Nagy L.G."/>
            <person name="Floudas D."/>
            <person name="Held B.W."/>
            <person name="Levasseur A."/>
            <person name="Lombard V."/>
            <person name="Morin E."/>
            <person name="Otillar R."/>
            <person name="Lindquist E.A."/>
            <person name="Sun H."/>
            <person name="LaButti K.M."/>
            <person name="Schmutz J."/>
            <person name="Jabbour D."/>
            <person name="Luo H."/>
            <person name="Baker S.E."/>
            <person name="Pisabarro A.G."/>
            <person name="Walton J.D."/>
            <person name="Blanchette R.A."/>
            <person name="Henrissat B."/>
            <person name="Martin F."/>
            <person name="Cullen D."/>
            <person name="Hibbett D.S."/>
            <person name="Grigoriev I.V."/>
        </authorList>
    </citation>
    <scope>NUCLEOTIDE SEQUENCE [LARGE SCALE GENOMIC DNA]</scope>
    <source>
        <strain evidence="2">FD-172 SS1</strain>
    </source>
</reference>
<sequence>MLSTAKFSPKPDAFEKDKDLLICITCGNQFPVTSTADIAPAPHKCRVCEDPRQFVPATGQEWTTYQKLLDADTKNKFMPIDEDDRIVRILTDPGVGISQTPIILRTPRGIAIWDCCAFLDPSTVSDILAMTSAEQPLLGIFISHPHFYGSSLTWARALGCSIYVHERDREWWLREDGLEDGRVVWWNGTKLDIVEGLSVIRCGGHFDGSSVMHWDRSSSKDNAAGDASAPHPTSGVVLCSDTFGIAPDRRTVTFLWSYPNMLPLPPQEVTKVWSALRPLQFEDAYSSWPGVQLNGEARKKVLDGARRFIQLEGWTENDFQFAD</sequence>
<evidence type="ECO:0000313" key="1">
    <source>
        <dbReference type="EMBL" id="KDQ06584.1"/>
    </source>
</evidence>
<dbReference type="AlphaFoldDB" id="A0A067LTZ7"/>
<dbReference type="Proteomes" id="UP000027195">
    <property type="component" value="Unassembled WGS sequence"/>
</dbReference>
<dbReference type="OrthoDB" id="17458at2759"/>
<accession>A0A067LTZ7</accession>
<evidence type="ECO:0008006" key="3">
    <source>
        <dbReference type="Google" id="ProtNLM"/>
    </source>
</evidence>
<protein>
    <recommendedName>
        <fullName evidence="3">Metallo-beta-lactamase domain-containing protein</fullName>
    </recommendedName>
</protein>
<dbReference type="EMBL" id="KL198130">
    <property type="protein sequence ID" value="KDQ06584.1"/>
    <property type="molecule type" value="Genomic_DNA"/>
</dbReference>
<dbReference type="HOGENOM" id="CLU_047034_0_0_1"/>
<gene>
    <name evidence="1" type="ORF">BOTBODRAFT_39495</name>
</gene>
<dbReference type="InterPro" id="IPR036866">
    <property type="entry name" value="RibonucZ/Hydroxyglut_hydro"/>
</dbReference>
<dbReference type="InParanoid" id="A0A067LTZ7"/>
<organism evidence="1 2">
    <name type="scientific">Botryobasidium botryosum (strain FD-172 SS1)</name>
    <dbReference type="NCBI Taxonomy" id="930990"/>
    <lineage>
        <taxon>Eukaryota</taxon>
        <taxon>Fungi</taxon>
        <taxon>Dikarya</taxon>
        <taxon>Basidiomycota</taxon>
        <taxon>Agaricomycotina</taxon>
        <taxon>Agaricomycetes</taxon>
        <taxon>Cantharellales</taxon>
        <taxon>Botryobasidiaceae</taxon>
        <taxon>Botryobasidium</taxon>
    </lineage>
</organism>
<keyword evidence="2" id="KW-1185">Reference proteome</keyword>
<dbReference type="PANTHER" id="PTHR36839:SF1">
    <property type="entry name" value="METALLO-BETA-LACTAMASE FAMILY PROTEIN (AFU_ORTHOLOGUE AFUA_5G12770)"/>
    <property type="match status" value="1"/>
</dbReference>
<dbReference type="SUPFAM" id="SSF56281">
    <property type="entry name" value="Metallo-hydrolase/oxidoreductase"/>
    <property type="match status" value="1"/>
</dbReference>
<dbReference type="PANTHER" id="PTHR36839">
    <property type="entry name" value="METALLO-BETA-LACTAMASE FAMILY PROTEIN (AFU_ORTHOLOGUE AFUA_5G12770)"/>
    <property type="match status" value="1"/>
</dbReference>
<dbReference type="Gene3D" id="3.60.15.10">
    <property type="entry name" value="Ribonuclease Z/Hydroxyacylglutathione hydrolase-like"/>
    <property type="match status" value="1"/>
</dbReference>
<evidence type="ECO:0000313" key="2">
    <source>
        <dbReference type="Proteomes" id="UP000027195"/>
    </source>
</evidence>
<proteinExistence type="predicted"/>